<dbReference type="InterPro" id="IPR024079">
    <property type="entry name" value="MetalloPept_cat_dom_sf"/>
</dbReference>
<dbReference type="Gene3D" id="3.40.390.10">
    <property type="entry name" value="Collagenase (Catalytic Domain)"/>
    <property type="match status" value="1"/>
</dbReference>
<evidence type="ECO:0000256" key="7">
    <source>
        <dbReference type="SAM" id="MobiDB-lite"/>
    </source>
</evidence>
<name>A0A6A6V7Z6_9PLEO</name>
<dbReference type="CDD" id="cd11375">
    <property type="entry name" value="Peptidase_M54"/>
    <property type="match status" value="1"/>
</dbReference>
<dbReference type="OrthoDB" id="2365600at2759"/>
<dbReference type="AlphaFoldDB" id="A0A6A6V7Z6"/>
<evidence type="ECO:0000256" key="5">
    <source>
        <dbReference type="ARBA" id="ARBA00022833"/>
    </source>
</evidence>
<accession>A0A6A6V7Z6</accession>
<keyword evidence="4" id="KW-0378">Hydrolase</keyword>
<proteinExistence type="predicted"/>
<evidence type="ECO:0000313" key="8">
    <source>
        <dbReference type="EMBL" id="KAF2745277.1"/>
    </source>
</evidence>
<keyword evidence="2" id="KW-0645">Protease</keyword>
<feature type="region of interest" description="Disordered" evidence="7">
    <location>
        <begin position="1"/>
        <end position="22"/>
    </location>
</feature>
<gene>
    <name evidence="8" type="ORF">M011DRAFT_406869</name>
</gene>
<evidence type="ECO:0000256" key="2">
    <source>
        <dbReference type="ARBA" id="ARBA00022670"/>
    </source>
</evidence>
<dbReference type="Proteomes" id="UP000799440">
    <property type="component" value="Unassembled WGS sequence"/>
</dbReference>
<evidence type="ECO:0000256" key="1">
    <source>
        <dbReference type="ARBA" id="ARBA00001947"/>
    </source>
</evidence>
<dbReference type="GO" id="GO:0008237">
    <property type="term" value="F:metallopeptidase activity"/>
    <property type="evidence" value="ECO:0007669"/>
    <property type="project" value="UniProtKB-KW"/>
</dbReference>
<sequence length="452" mass="50072">MSSGCRHKDLHLDPSPFAPEAGYIRPNAAQRAAAASGEPAKSRRHIKVITDGAKRMEHAFPAPLVLPWDDLNLDPECPGQDMREWLDLDARNPITAKRKTLYIVDLPTTDNLPKMDAWSKPTMDRPGSHAEQTSSPAIEVVIEYVQAFFHGVPVRPFPKKLSFVPWESSTKPTAKQKKGKRAPDYKTPKADLPNYIGLAHQGTSTRIRVRPCPDSRFPAQLNLDDILDTAISIIPKDAFAVLVLIGQDMYEDEDDDFCCGRAYGGSRVAVVQTARYHPLLEASEKIDYTHTWPNSHCKAYIDELCAVEGVKAGKKAKVGKEMEMGGALRAAVDAVSAIPSASVLGTAEARSELWFSRLARTVTHELGHCLGMGHCVYYACNMQGTANLHEDGRQPPYLCPVCEAKVSWAVIRYVRERYEALLRFCEGEKRGGVGMWVGYKAWLGVRLEEIGS</sequence>
<evidence type="ECO:0000256" key="4">
    <source>
        <dbReference type="ARBA" id="ARBA00022801"/>
    </source>
</evidence>
<dbReference type="InterPro" id="IPR012962">
    <property type="entry name" value="Pept_M54_archaemetzincn"/>
</dbReference>
<reference evidence="8" key="1">
    <citation type="journal article" date="2020" name="Stud. Mycol.">
        <title>101 Dothideomycetes genomes: a test case for predicting lifestyles and emergence of pathogens.</title>
        <authorList>
            <person name="Haridas S."/>
            <person name="Albert R."/>
            <person name="Binder M."/>
            <person name="Bloem J."/>
            <person name="Labutti K."/>
            <person name="Salamov A."/>
            <person name="Andreopoulos B."/>
            <person name="Baker S."/>
            <person name="Barry K."/>
            <person name="Bills G."/>
            <person name="Bluhm B."/>
            <person name="Cannon C."/>
            <person name="Castanera R."/>
            <person name="Culley D."/>
            <person name="Daum C."/>
            <person name="Ezra D."/>
            <person name="Gonzalez J."/>
            <person name="Henrissat B."/>
            <person name="Kuo A."/>
            <person name="Liang C."/>
            <person name="Lipzen A."/>
            <person name="Lutzoni F."/>
            <person name="Magnuson J."/>
            <person name="Mondo S."/>
            <person name="Nolan M."/>
            <person name="Ohm R."/>
            <person name="Pangilinan J."/>
            <person name="Park H.-J."/>
            <person name="Ramirez L."/>
            <person name="Alfaro M."/>
            <person name="Sun H."/>
            <person name="Tritt A."/>
            <person name="Yoshinaga Y."/>
            <person name="Zwiers L.-H."/>
            <person name="Turgeon B."/>
            <person name="Goodwin S."/>
            <person name="Spatafora J."/>
            <person name="Crous P."/>
            <person name="Grigoriev I."/>
        </authorList>
    </citation>
    <scope>NUCLEOTIDE SEQUENCE</scope>
    <source>
        <strain evidence="8">CBS 119925</strain>
    </source>
</reference>
<protein>
    <recommendedName>
        <fullName evidence="10">Archaemetzincin-2</fullName>
    </recommendedName>
</protein>
<keyword evidence="9" id="KW-1185">Reference proteome</keyword>
<keyword evidence="3" id="KW-0479">Metal-binding</keyword>
<feature type="compositionally biased region" description="Basic and acidic residues" evidence="7">
    <location>
        <begin position="1"/>
        <end position="12"/>
    </location>
</feature>
<dbReference type="SUPFAM" id="SSF55486">
    <property type="entry name" value="Metalloproteases ('zincins'), catalytic domain"/>
    <property type="match status" value="1"/>
</dbReference>
<keyword evidence="5" id="KW-0862">Zinc</keyword>
<organism evidence="8 9">
    <name type="scientific">Sporormia fimetaria CBS 119925</name>
    <dbReference type="NCBI Taxonomy" id="1340428"/>
    <lineage>
        <taxon>Eukaryota</taxon>
        <taxon>Fungi</taxon>
        <taxon>Dikarya</taxon>
        <taxon>Ascomycota</taxon>
        <taxon>Pezizomycotina</taxon>
        <taxon>Dothideomycetes</taxon>
        <taxon>Pleosporomycetidae</taxon>
        <taxon>Pleosporales</taxon>
        <taxon>Sporormiaceae</taxon>
        <taxon>Sporormia</taxon>
    </lineage>
</organism>
<evidence type="ECO:0008006" key="10">
    <source>
        <dbReference type="Google" id="ProtNLM"/>
    </source>
</evidence>
<evidence type="ECO:0000256" key="6">
    <source>
        <dbReference type="ARBA" id="ARBA00023049"/>
    </source>
</evidence>
<dbReference type="EMBL" id="MU006583">
    <property type="protein sequence ID" value="KAF2745277.1"/>
    <property type="molecule type" value="Genomic_DNA"/>
</dbReference>
<dbReference type="GO" id="GO:0006508">
    <property type="term" value="P:proteolysis"/>
    <property type="evidence" value="ECO:0007669"/>
    <property type="project" value="UniProtKB-KW"/>
</dbReference>
<evidence type="ECO:0000256" key="3">
    <source>
        <dbReference type="ARBA" id="ARBA00022723"/>
    </source>
</evidence>
<dbReference type="PANTHER" id="PTHR15910:SF1">
    <property type="entry name" value="ARCHAEMETZINCIN-2"/>
    <property type="match status" value="1"/>
</dbReference>
<dbReference type="GO" id="GO:0046872">
    <property type="term" value="F:metal ion binding"/>
    <property type="evidence" value="ECO:0007669"/>
    <property type="project" value="UniProtKB-KW"/>
</dbReference>
<dbReference type="Pfam" id="PF07998">
    <property type="entry name" value="Peptidase_M54"/>
    <property type="match status" value="1"/>
</dbReference>
<dbReference type="PANTHER" id="PTHR15910">
    <property type="entry name" value="ARCHAEMETZINCIN"/>
    <property type="match status" value="1"/>
</dbReference>
<comment type="cofactor">
    <cofactor evidence="1">
        <name>Zn(2+)</name>
        <dbReference type="ChEBI" id="CHEBI:29105"/>
    </cofactor>
</comment>
<evidence type="ECO:0000313" key="9">
    <source>
        <dbReference type="Proteomes" id="UP000799440"/>
    </source>
</evidence>
<keyword evidence="6" id="KW-0482">Metalloprotease</keyword>